<dbReference type="GO" id="GO:0016020">
    <property type="term" value="C:membrane"/>
    <property type="evidence" value="ECO:0007669"/>
    <property type="project" value="UniProtKB-SubCell"/>
</dbReference>
<dbReference type="AlphaFoldDB" id="A0A2R8BQV3"/>
<dbReference type="EMBL" id="ONZF01000001">
    <property type="protein sequence ID" value="SPJ22505.1"/>
    <property type="molecule type" value="Genomic_DNA"/>
</dbReference>
<comment type="subcellular location">
    <subcellularLocation>
        <location evidence="1">Membrane</location>
        <topology evidence="1">Single-pass membrane protein</topology>
    </subcellularLocation>
</comment>
<comment type="similarity">
    <text evidence="2">Belongs to the TrbI/VirB10 family.</text>
</comment>
<keyword evidence="9" id="KW-1185">Reference proteome</keyword>
<reference evidence="8 9" key="1">
    <citation type="submission" date="2018-03" db="EMBL/GenBank/DDBJ databases">
        <authorList>
            <person name="Keele B.F."/>
        </authorList>
    </citation>
    <scope>NUCLEOTIDE SEQUENCE [LARGE SCALE GENOMIC DNA]</scope>
    <source>
        <strain evidence="8 9">CECT 8504</strain>
    </source>
</reference>
<name>A0A2R8BQV3_9RHOB</name>
<evidence type="ECO:0000256" key="1">
    <source>
        <dbReference type="ARBA" id="ARBA00004167"/>
    </source>
</evidence>
<evidence type="ECO:0000313" key="9">
    <source>
        <dbReference type="Proteomes" id="UP000244912"/>
    </source>
</evidence>
<dbReference type="InterPro" id="IPR042217">
    <property type="entry name" value="T4SS_VirB10/TrbI"/>
</dbReference>
<protein>
    <submittedName>
        <fullName evidence="8">Type IV secretion system protein virB10</fullName>
    </submittedName>
</protein>
<dbReference type="CDD" id="cd16429">
    <property type="entry name" value="VirB10"/>
    <property type="match status" value="1"/>
</dbReference>
<evidence type="ECO:0000256" key="4">
    <source>
        <dbReference type="ARBA" id="ARBA00022989"/>
    </source>
</evidence>
<feature type="transmembrane region" description="Helical" evidence="7">
    <location>
        <begin position="36"/>
        <end position="56"/>
    </location>
</feature>
<evidence type="ECO:0000256" key="7">
    <source>
        <dbReference type="SAM" id="Phobius"/>
    </source>
</evidence>
<proteinExistence type="inferred from homology"/>
<keyword evidence="4 7" id="KW-1133">Transmembrane helix</keyword>
<feature type="region of interest" description="Disordered" evidence="6">
    <location>
        <begin position="149"/>
        <end position="186"/>
    </location>
</feature>
<dbReference type="Proteomes" id="UP000244912">
    <property type="component" value="Unassembled WGS sequence"/>
</dbReference>
<dbReference type="Pfam" id="PF03743">
    <property type="entry name" value="TrbI"/>
    <property type="match status" value="1"/>
</dbReference>
<organism evidence="8 9">
    <name type="scientific">Palleronia abyssalis</name>
    <dbReference type="NCBI Taxonomy" id="1501240"/>
    <lineage>
        <taxon>Bacteria</taxon>
        <taxon>Pseudomonadati</taxon>
        <taxon>Pseudomonadota</taxon>
        <taxon>Alphaproteobacteria</taxon>
        <taxon>Rhodobacterales</taxon>
        <taxon>Roseobacteraceae</taxon>
        <taxon>Palleronia</taxon>
    </lineage>
</organism>
<dbReference type="Gene3D" id="2.40.128.260">
    <property type="entry name" value="Type IV secretion system, VirB10/TraB/TrbI"/>
    <property type="match status" value="1"/>
</dbReference>
<accession>A0A2R8BQV3</accession>
<evidence type="ECO:0000256" key="2">
    <source>
        <dbReference type="ARBA" id="ARBA00010265"/>
    </source>
</evidence>
<feature type="compositionally biased region" description="Polar residues" evidence="6">
    <location>
        <begin position="149"/>
        <end position="164"/>
    </location>
</feature>
<evidence type="ECO:0000313" key="8">
    <source>
        <dbReference type="EMBL" id="SPJ22505.1"/>
    </source>
</evidence>
<dbReference type="InterPro" id="IPR005498">
    <property type="entry name" value="T4SS_VirB10/TraB/TrbI"/>
</dbReference>
<keyword evidence="3 7" id="KW-0812">Transmembrane</keyword>
<sequence>MTARPEDGPDAVRHEIAAEMRLRPDPPQVVRLSRRVLGAGAAFVALAIGGMLIVALQSRERSAPAELYRTDNPPTADELTRLPRDYSDIPREVPALGPPLPGDLGRPILRTQERGQPITPPTIQPLQTLDPEEQRRLAEIEAARTSQLFAQSTSAGQPAQSTGLTAHPTPFPDLTGRQPTAEQTTTDRRQAFLDAPVDRRVVSSDRVAPPASPFLLQAGAVIPAALMTGIRSDLPGQVTAQVTQAVYDSPTGGILLIPQGARLIGTYDAEIGAGQSRILLVWTRLILPGGRSIVLERLPGADRQGYAGLKDRIDDHWGRVFRAAGLATLIGIGLEAGRDGDDPIADAIRDSALETVGSAGERIVQRQLDMPPTLTIRPGTPVNVVVTRDLILEPLRE</sequence>
<gene>
    <name evidence="8" type="ORF">PAA8504_00299</name>
</gene>
<evidence type="ECO:0000256" key="6">
    <source>
        <dbReference type="SAM" id="MobiDB-lite"/>
    </source>
</evidence>
<evidence type="ECO:0000256" key="5">
    <source>
        <dbReference type="ARBA" id="ARBA00023136"/>
    </source>
</evidence>
<keyword evidence="5 7" id="KW-0472">Membrane</keyword>
<evidence type="ECO:0000256" key="3">
    <source>
        <dbReference type="ARBA" id="ARBA00022692"/>
    </source>
</evidence>